<dbReference type="InterPro" id="IPR032534">
    <property type="entry name" value="EcxA_zinc-bd"/>
</dbReference>
<name>A0A1H4TYZ7_9BACT</name>
<feature type="domain" description="DUF5117" evidence="4">
    <location>
        <begin position="103"/>
        <end position="300"/>
    </location>
</feature>
<dbReference type="GO" id="GO:0008237">
    <property type="term" value="F:metallopeptidase activity"/>
    <property type="evidence" value="ECO:0007669"/>
    <property type="project" value="InterPro"/>
</dbReference>
<evidence type="ECO:0000256" key="2">
    <source>
        <dbReference type="SAM" id="SignalP"/>
    </source>
</evidence>
<evidence type="ECO:0008006" key="7">
    <source>
        <dbReference type="Google" id="ProtNLM"/>
    </source>
</evidence>
<keyword evidence="2" id="KW-0732">Signal</keyword>
<feature type="domain" description="EcxA zinc-binding" evidence="3">
    <location>
        <begin position="427"/>
        <end position="737"/>
    </location>
</feature>
<dbReference type="PROSITE" id="PS51257">
    <property type="entry name" value="PROKAR_LIPOPROTEIN"/>
    <property type="match status" value="1"/>
</dbReference>
<evidence type="ECO:0000313" key="5">
    <source>
        <dbReference type="EMBL" id="SEC61510.1"/>
    </source>
</evidence>
<accession>A0A1H4TYZ7</accession>
<evidence type="ECO:0000313" key="6">
    <source>
        <dbReference type="Proteomes" id="UP000182409"/>
    </source>
</evidence>
<dbReference type="CDD" id="cd04276">
    <property type="entry name" value="ZnMc_MMP_like_2"/>
    <property type="match status" value="1"/>
</dbReference>
<feature type="signal peptide" evidence="2">
    <location>
        <begin position="1"/>
        <end position="25"/>
    </location>
</feature>
<dbReference type="InterPro" id="IPR033413">
    <property type="entry name" value="DUF5117"/>
</dbReference>
<evidence type="ECO:0000256" key="1">
    <source>
        <dbReference type="SAM" id="MobiDB-lite"/>
    </source>
</evidence>
<dbReference type="EMBL" id="FNSD01000001">
    <property type="protein sequence ID" value="SEC61510.1"/>
    <property type="molecule type" value="Genomic_DNA"/>
</dbReference>
<dbReference type="Proteomes" id="UP000182409">
    <property type="component" value="Unassembled WGS sequence"/>
</dbReference>
<organism evidence="5 6">
    <name type="scientific">Terriglobus roseus</name>
    <dbReference type="NCBI Taxonomy" id="392734"/>
    <lineage>
        <taxon>Bacteria</taxon>
        <taxon>Pseudomonadati</taxon>
        <taxon>Acidobacteriota</taxon>
        <taxon>Terriglobia</taxon>
        <taxon>Terriglobales</taxon>
        <taxon>Acidobacteriaceae</taxon>
        <taxon>Terriglobus</taxon>
    </lineage>
</organism>
<evidence type="ECO:0000259" key="4">
    <source>
        <dbReference type="Pfam" id="PF17148"/>
    </source>
</evidence>
<proteinExistence type="predicted"/>
<reference evidence="5 6" key="1">
    <citation type="submission" date="2016-10" db="EMBL/GenBank/DDBJ databases">
        <authorList>
            <person name="de Groot N.N."/>
        </authorList>
    </citation>
    <scope>NUCLEOTIDE SEQUENCE [LARGE SCALE GENOMIC DNA]</scope>
    <source>
        <strain evidence="5 6">AB35.6</strain>
    </source>
</reference>
<dbReference type="InterPro" id="IPR024079">
    <property type="entry name" value="MetalloPept_cat_dom_sf"/>
</dbReference>
<dbReference type="InterPro" id="IPR034032">
    <property type="entry name" value="Zn_MMP-like_bac"/>
</dbReference>
<dbReference type="Gene3D" id="3.40.390.10">
    <property type="entry name" value="Collagenase (Catalytic Domain)"/>
    <property type="match status" value="1"/>
</dbReference>
<dbReference type="Pfam" id="PF17148">
    <property type="entry name" value="DUF5117"/>
    <property type="match status" value="1"/>
</dbReference>
<protein>
    <recommendedName>
        <fullName evidence="7">Peptidase</fullName>
    </recommendedName>
</protein>
<dbReference type="PANTHER" id="PTHR38478">
    <property type="entry name" value="PEPTIDASE M1A AND M12B"/>
    <property type="match status" value="1"/>
</dbReference>
<gene>
    <name evidence="5" type="ORF">SAMN05443244_3901</name>
</gene>
<sequence length="844" mass="91135">MTRSRSLSCCFAAALLLSSCCVVTAQTQRRPGGAANGDTPAASMQTIAQRTASLQKMDGFFPVYMDTKTAHLYLEINGWNKQFLYLRHTETGNGAGVNRGAVAQPLLVHFSRIGPKVLLTAENTAWRTTTGEPAQEAAARESFAQSIVGGFTVSAEDADDHVLIDATDFLLRDVVNFAGRLGAGYRLDPTRSTIVPERTKNFPKNTEIETMLTFAREGGGAAGGPGGFGGAAGGPVAPDISSITLGAKQSLIELPDNNYKPRLWDQRAGNLQNTSYSDWSKPLGDMRETRFVNRFRLIKKNPNAAVSDPVEPIRYYIDRGAPEPVRTALLEGTRWWSDAFLAAGFSNAFKVEILPEGADPYDIRYNMILWVEGENRAFSNGLDVVDPRTGEVIKGEVTLTAGRERQDYLITEALLSPYKNSDKPDPAQLALVMQRIRHLAAHETGHTLGLGHNHAASAFGLGSSVDDYPFPNIQIDKNGKLDLSHAYEPGLGEWDKLAIKHTYMELPPDTSPAQEKAALDKLIEDGIKKGMYFITDSGASTVHPHSSQWDNGPDSAVELEHILKVREVAMKNFSEAAIKPGTPMVLLQDTLVPVYLLHRYQVEAAVQSIAGEDYRYAVRGDGQQIAPMVPAAQQKAALTAVLKTLDPRMLTLPESLILKFPPRPPSLSRTRESFQGEAGDAFDPMAPVHAAVSITLSALFEPTRANRLIEFHARDASMPTLSDVIDATLQATWMAPAQQGLAQESKLTIDRVVLDELQTLVTSPQASAMTKGVVRAELAKLRSYAMERSKDMALDADSRAFYGSAFDAAGSGGAPSRGGAVAPAAAAPARRGGDTDAIPAGAPI</sequence>
<dbReference type="OrthoDB" id="9776599at2"/>
<dbReference type="Pfam" id="PF16313">
    <property type="entry name" value="DUF4953"/>
    <property type="match status" value="1"/>
</dbReference>
<dbReference type="SUPFAM" id="SSF55486">
    <property type="entry name" value="Metalloproteases ('zincins'), catalytic domain"/>
    <property type="match status" value="1"/>
</dbReference>
<evidence type="ECO:0000259" key="3">
    <source>
        <dbReference type="Pfam" id="PF16313"/>
    </source>
</evidence>
<dbReference type="AlphaFoldDB" id="A0A1H4TYZ7"/>
<feature type="region of interest" description="Disordered" evidence="1">
    <location>
        <begin position="812"/>
        <end position="844"/>
    </location>
</feature>
<dbReference type="PANTHER" id="PTHR38478:SF1">
    <property type="entry name" value="ZINC DEPENDENT METALLOPROTEASE DOMAIN LIPOPROTEIN"/>
    <property type="match status" value="1"/>
</dbReference>
<feature type="chain" id="PRO_5010303729" description="Peptidase" evidence="2">
    <location>
        <begin position="26"/>
        <end position="844"/>
    </location>
</feature>
<feature type="compositionally biased region" description="Low complexity" evidence="1">
    <location>
        <begin position="817"/>
        <end position="830"/>
    </location>
</feature>